<dbReference type="EMBL" id="MN740004">
    <property type="protein sequence ID" value="QHT82836.1"/>
    <property type="molecule type" value="Genomic_DNA"/>
</dbReference>
<proteinExistence type="predicted"/>
<reference evidence="1" key="1">
    <citation type="journal article" date="2020" name="Nature">
        <title>Giant virus diversity and host interactions through global metagenomics.</title>
        <authorList>
            <person name="Schulz F."/>
            <person name="Roux S."/>
            <person name="Paez-Espino D."/>
            <person name="Jungbluth S."/>
            <person name="Walsh D.A."/>
            <person name="Denef V.J."/>
            <person name="McMahon K.D."/>
            <person name="Konstantinidis K.T."/>
            <person name="Eloe-Fadrosh E.A."/>
            <person name="Kyrpides N.C."/>
            <person name="Woyke T."/>
        </authorList>
    </citation>
    <scope>NUCLEOTIDE SEQUENCE</scope>
    <source>
        <strain evidence="1">GVMAG-M-3300023184-165</strain>
    </source>
</reference>
<name>A0A6C0HRS1_9ZZZZ</name>
<evidence type="ECO:0000313" key="1">
    <source>
        <dbReference type="EMBL" id="QHT82836.1"/>
    </source>
</evidence>
<dbReference type="AlphaFoldDB" id="A0A6C0HRS1"/>
<sequence length="299" mass="34924">MSNVFTQLINDSKFEFNNIATPQSIISLNCHSIQTGIGDILFASTLVRNKLIKTPLFINIRVYTDNPYQLTDTYNSFCFKIKLLERLFDSQEITFYSHSDMYYSDWPKHLKSITNFSALNKSFDLTNLIPDDYIIFHTKCRFTSDFNYEGLKHNMKIFCKNFKTNNTIIILGERQMPSNYETTVHKITTIYEELLELNNNNNRVLDLSIDNVYDNLNFENFCKDMSIIHNAKTNILVGHGGQFCNSILFGKNAISYLTEGILGGFPLDIYELEKNDKYIFFDLFKFFNKIKEDCSFCEE</sequence>
<organism evidence="1">
    <name type="scientific">viral metagenome</name>
    <dbReference type="NCBI Taxonomy" id="1070528"/>
    <lineage>
        <taxon>unclassified sequences</taxon>
        <taxon>metagenomes</taxon>
        <taxon>organismal metagenomes</taxon>
    </lineage>
</organism>
<accession>A0A6C0HRS1</accession>
<protein>
    <submittedName>
        <fullName evidence="1">Uncharacterized protein</fullName>
    </submittedName>
</protein>